<dbReference type="PROSITE" id="PS51354">
    <property type="entry name" value="GLUTAREDOXIN_2"/>
    <property type="match status" value="1"/>
</dbReference>
<dbReference type="CDD" id="cd02976">
    <property type="entry name" value="NrdH"/>
    <property type="match status" value="1"/>
</dbReference>
<reference evidence="2 3" key="1">
    <citation type="submission" date="2020-10" db="EMBL/GenBank/DDBJ databases">
        <title>Connecting structure to function with the recovery of over 1000 high-quality activated sludge metagenome-assembled genomes encoding full-length rRNA genes using long-read sequencing.</title>
        <authorList>
            <person name="Singleton C.M."/>
            <person name="Petriglieri F."/>
            <person name="Kristensen J.M."/>
            <person name="Kirkegaard R.H."/>
            <person name="Michaelsen T.Y."/>
            <person name="Andersen M.H."/>
            <person name="Karst S.M."/>
            <person name="Dueholm M.S."/>
            <person name="Nielsen P.H."/>
            <person name="Albertsen M."/>
        </authorList>
    </citation>
    <scope>NUCLEOTIDE SEQUENCE [LARGE SCALE GENOMIC DNA]</scope>
    <source>
        <strain evidence="2">Lyne_18-Q3-R50-59_MAXAC.006</strain>
    </source>
</reference>
<evidence type="ECO:0000259" key="1">
    <source>
        <dbReference type="Pfam" id="PF00462"/>
    </source>
</evidence>
<accession>A0A936NAX9</accession>
<dbReference type="Gene3D" id="3.40.30.10">
    <property type="entry name" value="Glutaredoxin"/>
    <property type="match status" value="1"/>
</dbReference>
<dbReference type="InterPro" id="IPR036249">
    <property type="entry name" value="Thioredoxin-like_sf"/>
</dbReference>
<feature type="domain" description="Glutaredoxin" evidence="1">
    <location>
        <begin position="27"/>
        <end position="86"/>
    </location>
</feature>
<proteinExistence type="predicted"/>
<dbReference type="Pfam" id="PF00462">
    <property type="entry name" value="Glutaredoxin"/>
    <property type="match status" value="1"/>
</dbReference>
<gene>
    <name evidence="2" type="ORF">IPN02_01315</name>
</gene>
<evidence type="ECO:0000313" key="3">
    <source>
        <dbReference type="Proteomes" id="UP000727993"/>
    </source>
</evidence>
<dbReference type="SUPFAM" id="SSF52833">
    <property type="entry name" value="Thioredoxin-like"/>
    <property type="match status" value="1"/>
</dbReference>
<sequence length="124" mass="13776">MTDRHHTDHSETAAAEPDTGEVAGRVVEFYWRPGCPFCMSLKHSLDRAGIAMDALNIWDEPGAAAVVRRATGGSETVPTVGFGGDYLVNPRPAQVLNLIATHNPEWARTLVEKQPPKRRRFRRN</sequence>
<dbReference type="EMBL" id="JADJZA010000001">
    <property type="protein sequence ID" value="MBK9295519.1"/>
    <property type="molecule type" value="Genomic_DNA"/>
</dbReference>
<protein>
    <submittedName>
        <fullName evidence="2">NrdH-redoxin</fullName>
    </submittedName>
</protein>
<comment type="caution">
    <text evidence="2">The sequence shown here is derived from an EMBL/GenBank/DDBJ whole genome shotgun (WGS) entry which is preliminary data.</text>
</comment>
<dbReference type="Proteomes" id="UP000727993">
    <property type="component" value="Unassembled WGS sequence"/>
</dbReference>
<name>A0A936NAX9_9ACTN</name>
<dbReference type="InterPro" id="IPR002109">
    <property type="entry name" value="Glutaredoxin"/>
</dbReference>
<dbReference type="AlphaFoldDB" id="A0A936NAX9"/>
<organism evidence="2 3">
    <name type="scientific">Candidatus Neomicrothrix subdominans</name>
    <dbReference type="NCBI Taxonomy" id="2954438"/>
    <lineage>
        <taxon>Bacteria</taxon>
        <taxon>Bacillati</taxon>
        <taxon>Actinomycetota</taxon>
        <taxon>Acidimicrobiia</taxon>
        <taxon>Acidimicrobiales</taxon>
        <taxon>Microthrixaceae</taxon>
        <taxon>Candidatus Neomicrothrix</taxon>
    </lineage>
</organism>
<evidence type="ECO:0000313" key="2">
    <source>
        <dbReference type="EMBL" id="MBK9295519.1"/>
    </source>
</evidence>